<comment type="subcellular location">
    <subcellularLocation>
        <location evidence="1">Mitochondrion inner membrane</location>
        <topology evidence="1">Single-pass membrane protein</topology>
    </subcellularLocation>
</comment>
<name>A0A0G4GXU2_VITBC</name>
<evidence type="ECO:0000313" key="6">
    <source>
        <dbReference type="Proteomes" id="UP000041254"/>
    </source>
</evidence>
<dbReference type="Pfam" id="PF03031">
    <property type="entry name" value="NIF"/>
    <property type="match status" value="1"/>
</dbReference>
<keyword evidence="1" id="KW-0811">Translocation</keyword>
<keyword evidence="6" id="KW-1185">Reference proteome</keyword>
<gene>
    <name evidence="5" type="ORF">Vbra_19011</name>
</gene>
<feature type="region of interest" description="Disordered" evidence="2">
    <location>
        <begin position="92"/>
        <end position="111"/>
    </location>
</feature>
<organism evidence="5 6">
    <name type="scientific">Vitrella brassicaformis (strain CCMP3155)</name>
    <dbReference type="NCBI Taxonomy" id="1169540"/>
    <lineage>
        <taxon>Eukaryota</taxon>
        <taxon>Sar</taxon>
        <taxon>Alveolata</taxon>
        <taxon>Colpodellida</taxon>
        <taxon>Vitrellaceae</taxon>
        <taxon>Vitrella</taxon>
    </lineage>
</organism>
<keyword evidence="1" id="KW-0496">Mitochondrion</keyword>
<comment type="subunit">
    <text evidence="1">Component of the TIM23 complex.</text>
</comment>
<reference evidence="5 6" key="1">
    <citation type="submission" date="2014-11" db="EMBL/GenBank/DDBJ databases">
        <authorList>
            <person name="Zhu J."/>
            <person name="Qi W."/>
            <person name="Song R."/>
        </authorList>
    </citation>
    <scope>NUCLEOTIDE SEQUENCE [LARGE SCALE GENOMIC DNA]</scope>
</reference>
<dbReference type="InParanoid" id="A0A0G4GXU2"/>
<dbReference type="VEuPathDB" id="CryptoDB:Vbra_19011"/>
<dbReference type="InterPro" id="IPR036412">
    <property type="entry name" value="HAD-like_sf"/>
</dbReference>
<evidence type="ECO:0000256" key="2">
    <source>
        <dbReference type="SAM" id="MobiDB-lite"/>
    </source>
</evidence>
<keyword evidence="1" id="KW-0809">Transit peptide</keyword>
<feature type="signal peptide" evidence="3">
    <location>
        <begin position="1"/>
        <end position="29"/>
    </location>
</feature>
<feature type="chain" id="PRO_5005190664" description="Mitochondrial import inner membrane translocase subunit TIM50" evidence="3">
    <location>
        <begin position="30"/>
        <end position="284"/>
    </location>
</feature>
<dbReference type="STRING" id="1169540.A0A0G4GXU2"/>
<comment type="function">
    <text evidence="1">Essential component of the TIM23 complex, a complex that mediates the translocation of transit peptide-containing proteins across the mitochondrial inner membrane.</text>
</comment>
<dbReference type="SUPFAM" id="SSF56784">
    <property type="entry name" value="HAD-like"/>
    <property type="match status" value="1"/>
</dbReference>
<dbReference type="InterPro" id="IPR004274">
    <property type="entry name" value="FCP1_dom"/>
</dbReference>
<keyword evidence="3" id="KW-0732">Signal</keyword>
<dbReference type="InterPro" id="IPR023214">
    <property type="entry name" value="HAD_sf"/>
</dbReference>
<dbReference type="OrthoDB" id="287041at2759"/>
<evidence type="ECO:0000256" key="1">
    <source>
        <dbReference type="RuleBase" id="RU365079"/>
    </source>
</evidence>
<dbReference type="GO" id="GO:0005744">
    <property type="term" value="C:TIM23 mitochondrial import inner membrane translocase complex"/>
    <property type="evidence" value="ECO:0007669"/>
    <property type="project" value="UniProtKB-UniRule"/>
</dbReference>
<accession>A0A0G4GXU2</accession>
<sequence>MIHRISASFPSSLLFVLVCLAITFHAGESFLPSTPSHGRLSRPLRGRRVSTARLAAQEEQPAATATRDSLLVVWDLDETLICSRERYPIERSTRRLEDPEEPLPDASQWKPLPEGAPVSDFSVDLVQQYDDKTRWVERFDIFLRPGAQELLQWCKDQGYEQALFTTAIQLYADNILAHPTLDPSGELLPRRLYRGDMDGYSYKSLARLRPCLKRAVLIDNARRYLTEENGIGVPDFVPKWAPSIPEENDALKSLLTELDELDDVRPRLKELWKEGRFECGRRGD</sequence>
<dbReference type="PANTHER" id="PTHR12210">
    <property type="entry name" value="DULLARD PROTEIN PHOSPHATASE"/>
    <property type="match status" value="1"/>
</dbReference>
<dbReference type="PROSITE" id="PS50969">
    <property type="entry name" value="FCP1"/>
    <property type="match status" value="1"/>
</dbReference>
<dbReference type="OMA" id="ITFHAGE"/>
<dbReference type="GO" id="GO:0015031">
    <property type="term" value="P:protein transport"/>
    <property type="evidence" value="ECO:0007669"/>
    <property type="project" value="UniProtKB-KW"/>
</dbReference>
<dbReference type="InterPro" id="IPR050365">
    <property type="entry name" value="TIM50"/>
</dbReference>
<dbReference type="AlphaFoldDB" id="A0A0G4GXU2"/>
<dbReference type="SMART" id="SM00577">
    <property type="entry name" value="CPDc"/>
    <property type="match status" value="1"/>
</dbReference>
<protein>
    <recommendedName>
        <fullName evidence="1">Mitochondrial import inner membrane translocase subunit TIM50</fullName>
    </recommendedName>
</protein>
<evidence type="ECO:0000256" key="3">
    <source>
        <dbReference type="SAM" id="SignalP"/>
    </source>
</evidence>
<keyword evidence="1" id="KW-0813">Transport</keyword>
<dbReference type="PhylomeDB" id="A0A0G4GXU2"/>
<dbReference type="EMBL" id="CDMY01000869">
    <property type="protein sequence ID" value="CEM35922.1"/>
    <property type="molecule type" value="Genomic_DNA"/>
</dbReference>
<proteinExistence type="inferred from homology"/>
<evidence type="ECO:0000313" key="5">
    <source>
        <dbReference type="EMBL" id="CEM35922.1"/>
    </source>
</evidence>
<feature type="domain" description="FCP1 homology" evidence="4">
    <location>
        <begin position="65"/>
        <end position="261"/>
    </location>
</feature>
<comment type="similarity">
    <text evidence="1">Belongs to the TIM50 family.</text>
</comment>
<evidence type="ECO:0000259" key="4">
    <source>
        <dbReference type="PROSITE" id="PS50969"/>
    </source>
</evidence>
<dbReference type="Proteomes" id="UP000041254">
    <property type="component" value="Unassembled WGS sequence"/>
</dbReference>
<keyword evidence="1" id="KW-0653">Protein transport</keyword>
<dbReference type="Gene3D" id="3.40.50.1000">
    <property type="entry name" value="HAD superfamily/HAD-like"/>
    <property type="match status" value="1"/>
</dbReference>